<feature type="domain" description="Glycoside hydrolase family 5" evidence="6">
    <location>
        <begin position="30"/>
        <end position="284"/>
    </location>
</feature>
<proteinExistence type="inferred from homology"/>
<dbReference type="InterPro" id="IPR017853">
    <property type="entry name" value="GH"/>
</dbReference>
<accession>A0A660LBJ9</accession>
<protein>
    <submittedName>
        <fullName evidence="7">Cellulase (Glycosyl hydrolase family 5)</fullName>
    </submittedName>
</protein>
<dbReference type="PANTHER" id="PTHR12631:SF10">
    <property type="entry name" value="BETA-XYLOSIDASE-LIKE PROTEIN-RELATED"/>
    <property type="match status" value="1"/>
</dbReference>
<dbReference type="Proteomes" id="UP000278962">
    <property type="component" value="Unassembled WGS sequence"/>
</dbReference>
<dbReference type="EMBL" id="RBIL01000001">
    <property type="protein sequence ID" value="RKQ91776.1"/>
    <property type="molecule type" value="Genomic_DNA"/>
</dbReference>
<dbReference type="AlphaFoldDB" id="A0A660LBJ9"/>
<dbReference type="OrthoDB" id="5242547at2"/>
<feature type="signal peptide" evidence="5">
    <location>
        <begin position="1"/>
        <end position="29"/>
    </location>
</feature>
<evidence type="ECO:0000313" key="8">
    <source>
        <dbReference type="Proteomes" id="UP000278962"/>
    </source>
</evidence>
<sequence length="484" mass="51846">MVRPRVSAYLAAFVAMLGAWFVVPSTAAAATKYAGLQTHLLWANVDNAEMQRQLDLVKSSGATLTRVDVGWTSIQESGPGALNGYHVGRLDAVVNAANARGIKLLLTFTGSPCWASTAPESIKQGCAGEWWSRGVSAYAPRDPAEYASAIGKLAARYKGKVTAWEIWNEPNHEEFFKAADQATAYAALVKAAYPAVKAADPSTTVVAGSLSQSDHAFTARLYQLGVKGFFDAFSIHPYSDDYSPLDTRAGQDPRYSFIRGVPAVRDVMLANGDNKPLWLTEAGFSTSPIRATERWRNGVSEETQALYLKQQVEQVAKWPYVAATVWFKLKDTSGDVNDLYSNCGLRRWDGSAKPAWAAFQNSMAILEDGAEQPGEGPFEPEVPQPPLTPAPTPVPPAPTPVPPAPTPVPPAPTPVPPAPPVTPVPPAPTPTPAPPTKPSVPKKPTTKAPKRSKPVSAKISRAKAKKLKARTAAKRKAAARRAAR</sequence>
<keyword evidence="8" id="KW-1185">Reference proteome</keyword>
<keyword evidence="1 3" id="KW-0378">Hydrolase</keyword>
<dbReference type="PANTHER" id="PTHR12631">
    <property type="entry name" value="ALPHA-L-IDURONIDASE"/>
    <property type="match status" value="1"/>
</dbReference>
<name>A0A660LBJ9_9ACTN</name>
<feature type="chain" id="PRO_5024788872" evidence="5">
    <location>
        <begin position="30"/>
        <end position="484"/>
    </location>
</feature>
<organism evidence="7 8">
    <name type="scientific">Solirubrobacter pauli</name>
    <dbReference type="NCBI Taxonomy" id="166793"/>
    <lineage>
        <taxon>Bacteria</taxon>
        <taxon>Bacillati</taxon>
        <taxon>Actinomycetota</taxon>
        <taxon>Thermoleophilia</taxon>
        <taxon>Solirubrobacterales</taxon>
        <taxon>Solirubrobacteraceae</taxon>
        <taxon>Solirubrobacter</taxon>
    </lineage>
</organism>
<feature type="compositionally biased region" description="Basic residues" evidence="4">
    <location>
        <begin position="444"/>
        <end position="453"/>
    </location>
</feature>
<dbReference type="GO" id="GO:0000272">
    <property type="term" value="P:polysaccharide catabolic process"/>
    <property type="evidence" value="ECO:0007669"/>
    <property type="project" value="InterPro"/>
</dbReference>
<dbReference type="Pfam" id="PF00150">
    <property type="entry name" value="Cellulase"/>
    <property type="match status" value="1"/>
</dbReference>
<dbReference type="InterPro" id="IPR001547">
    <property type="entry name" value="Glyco_hydro_5"/>
</dbReference>
<keyword evidence="5" id="KW-0732">Signal</keyword>
<evidence type="ECO:0000256" key="4">
    <source>
        <dbReference type="SAM" id="MobiDB-lite"/>
    </source>
</evidence>
<comment type="similarity">
    <text evidence="3">Belongs to the glycosyl hydrolase 5 (cellulase A) family.</text>
</comment>
<feature type="region of interest" description="Disordered" evidence="4">
    <location>
        <begin position="369"/>
        <end position="484"/>
    </location>
</feature>
<evidence type="ECO:0000313" key="7">
    <source>
        <dbReference type="EMBL" id="RKQ91776.1"/>
    </source>
</evidence>
<feature type="compositionally biased region" description="Basic residues" evidence="4">
    <location>
        <begin position="460"/>
        <end position="484"/>
    </location>
</feature>
<evidence type="ECO:0000256" key="2">
    <source>
        <dbReference type="ARBA" id="ARBA00023295"/>
    </source>
</evidence>
<dbReference type="GO" id="GO:0004553">
    <property type="term" value="F:hydrolase activity, hydrolyzing O-glycosyl compounds"/>
    <property type="evidence" value="ECO:0007669"/>
    <property type="project" value="InterPro"/>
</dbReference>
<evidence type="ECO:0000256" key="5">
    <source>
        <dbReference type="SAM" id="SignalP"/>
    </source>
</evidence>
<feature type="compositionally biased region" description="Pro residues" evidence="4">
    <location>
        <begin position="380"/>
        <end position="438"/>
    </location>
</feature>
<gene>
    <name evidence="7" type="ORF">C8N24_1606</name>
</gene>
<evidence type="ECO:0000256" key="1">
    <source>
        <dbReference type="ARBA" id="ARBA00022801"/>
    </source>
</evidence>
<keyword evidence="2 3" id="KW-0326">Glycosidase</keyword>
<comment type="caution">
    <text evidence="7">The sequence shown here is derived from an EMBL/GenBank/DDBJ whole genome shotgun (WGS) entry which is preliminary data.</text>
</comment>
<dbReference type="InterPro" id="IPR051923">
    <property type="entry name" value="Glycosyl_Hydrolase_39"/>
</dbReference>
<evidence type="ECO:0000259" key="6">
    <source>
        <dbReference type="Pfam" id="PF00150"/>
    </source>
</evidence>
<evidence type="ECO:0000256" key="3">
    <source>
        <dbReference type="RuleBase" id="RU361153"/>
    </source>
</evidence>
<dbReference type="Gene3D" id="3.20.20.80">
    <property type="entry name" value="Glycosidases"/>
    <property type="match status" value="1"/>
</dbReference>
<reference evidence="7 8" key="1">
    <citation type="submission" date="2018-10" db="EMBL/GenBank/DDBJ databases">
        <title>Genomic Encyclopedia of Archaeal and Bacterial Type Strains, Phase II (KMG-II): from individual species to whole genera.</title>
        <authorList>
            <person name="Goeker M."/>
        </authorList>
    </citation>
    <scope>NUCLEOTIDE SEQUENCE [LARGE SCALE GENOMIC DNA]</scope>
    <source>
        <strain evidence="7 8">DSM 14954</strain>
    </source>
</reference>
<dbReference type="PRINTS" id="PR01217">
    <property type="entry name" value="PRICHEXTENSN"/>
</dbReference>
<dbReference type="SUPFAM" id="SSF51445">
    <property type="entry name" value="(Trans)glycosidases"/>
    <property type="match status" value="1"/>
</dbReference>